<accession>A0AA41RYX1</accession>
<name>A0AA41RYX1_PAPNU</name>
<organism evidence="5 6">
    <name type="scientific">Papaver nudicaule</name>
    <name type="common">Iceland poppy</name>
    <dbReference type="NCBI Taxonomy" id="74823"/>
    <lineage>
        <taxon>Eukaryota</taxon>
        <taxon>Viridiplantae</taxon>
        <taxon>Streptophyta</taxon>
        <taxon>Embryophyta</taxon>
        <taxon>Tracheophyta</taxon>
        <taxon>Spermatophyta</taxon>
        <taxon>Magnoliopsida</taxon>
        <taxon>Ranunculales</taxon>
        <taxon>Papaveraceae</taxon>
        <taxon>Papaveroideae</taxon>
        <taxon>Papaver</taxon>
    </lineage>
</organism>
<evidence type="ECO:0000256" key="2">
    <source>
        <dbReference type="ARBA" id="ARBA00022729"/>
    </source>
</evidence>
<dbReference type="InterPro" id="IPR025287">
    <property type="entry name" value="WAK_GUB"/>
</dbReference>
<keyword evidence="2 3" id="KW-0732">Signal</keyword>
<dbReference type="GO" id="GO:0016020">
    <property type="term" value="C:membrane"/>
    <property type="evidence" value="ECO:0007669"/>
    <property type="project" value="UniProtKB-SubCell"/>
</dbReference>
<dbReference type="EMBL" id="JAJJMA010091998">
    <property type="protein sequence ID" value="MCL7029604.1"/>
    <property type="molecule type" value="Genomic_DNA"/>
</dbReference>
<evidence type="ECO:0000313" key="6">
    <source>
        <dbReference type="Proteomes" id="UP001177140"/>
    </source>
</evidence>
<dbReference type="PANTHER" id="PTHR33491">
    <property type="entry name" value="OSJNBA0016N04.9 PROTEIN"/>
    <property type="match status" value="1"/>
</dbReference>
<keyword evidence="6" id="KW-1185">Reference proteome</keyword>
<gene>
    <name evidence="5" type="ORF">MKW94_001157</name>
</gene>
<sequence length="295" mass="32115">MTIIIFLVISCLILLSSSAAQFVQTKPGCPSKCGNVSIPFPFGIGESCSIDSTIYGLGYNVLCDASSDPPKPLYEYMKSFQYGVEIVGISDTEMRIKSSISENCYGKTYANNTVNASADQSAFIVSQTKNRVFAVGCNTSVFATMLLYGTRKNSLATCSSQCENRSKVIEGSCTGSGCCQTTVPKGVYAISGYVSSNQTEVWPFNPCSYAFVAETDRFKFSASDLVDIHRKDREQITMVLDWAIGMETCIEAQKNTSTYMCLGNSSCVDPINNPGYRCVCHEGYRGNPYLEPGCQ</sequence>
<feature type="non-terminal residue" evidence="5">
    <location>
        <position position="295"/>
    </location>
</feature>
<evidence type="ECO:0000256" key="1">
    <source>
        <dbReference type="ARBA" id="ARBA00004167"/>
    </source>
</evidence>
<dbReference type="Proteomes" id="UP001177140">
    <property type="component" value="Unassembled WGS sequence"/>
</dbReference>
<dbReference type="AlphaFoldDB" id="A0AA41RYX1"/>
<feature type="domain" description="Wall-associated receptor kinase galacturonan-binding" evidence="4">
    <location>
        <begin position="29"/>
        <end position="96"/>
    </location>
</feature>
<evidence type="ECO:0000259" key="4">
    <source>
        <dbReference type="Pfam" id="PF13947"/>
    </source>
</evidence>
<evidence type="ECO:0000313" key="5">
    <source>
        <dbReference type="EMBL" id="MCL7029604.1"/>
    </source>
</evidence>
<evidence type="ECO:0000256" key="3">
    <source>
        <dbReference type="SAM" id="SignalP"/>
    </source>
</evidence>
<feature type="signal peptide" evidence="3">
    <location>
        <begin position="1"/>
        <end position="19"/>
    </location>
</feature>
<dbReference type="Pfam" id="PF13947">
    <property type="entry name" value="GUB_WAK_bind"/>
    <property type="match status" value="1"/>
</dbReference>
<reference evidence="5" key="1">
    <citation type="submission" date="2022-03" db="EMBL/GenBank/DDBJ databases">
        <title>A functionally conserved STORR gene fusion in Papaver species that diverged 16.8 million years ago.</title>
        <authorList>
            <person name="Catania T."/>
        </authorList>
    </citation>
    <scope>NUCLEOTIDE SEQUENCE</scope>
    <source>
        <strain evidence="5">S-191538</strain>
    </source>
</reference>
<dbReference type="GO" id="GO:0030247">
    <property type="term" value="F:polysaccharide binding"/>
    <property type="evidence" value="ECO:0007669"/>
    <property type="project" value="InterPro"/>
</dbReference>
<feature type="chain" id="PRO_5041404544" description="Wall-associated receptor kinase galacturonan-binding domain-containing protein" evidence="3">
    <location>
        <begin position="20"/>
        <end position="295"/>
    </location>
</feature>
<protein>
    <recommendedName>
        <fullName evidence="4">Wall-associated receptor kinase galacturonan-binding domain-containing protein</fullName>
    </recommendedName>
</protein>
<comment type="subcellular location">
    <subcellularLocation>
        <location evidence="1">Membrane</location>
        <topology evidence="1">Single-pass membrane protein</topology>
    </subcellularLocation>
</comment>
<proteinExistence type="predicted"/>
<comment type="caution">
    <text evidence="5">The sequence shown here is derived from an EMBL/GenBank/DDBJ whole genome shotgun (WGS) entry which is preliminary data.</text>
</comment>